<name>A0A6J4IP51_9ACTN</name>
<reference evidence="2" key="1">
    <citation type="submission" date="2020-02" db="EMBL/GenBank/DDBJ databases">
        <authorList>
            <person name="Meier V. D."/>
        </authorList>
    </citation>
    <scope>NUCLEOTIDE SEQUENCE</scope>
    <source>
        <strain evidence="2">AVDCRST_MAG10</strain>
    </source>
</reference>
<dbReference type="EMBL" id="CADCTB010000152">
    <property type="protein sequence ID" value="CAA9255543.1"/>
    <property type="molecule type" value="Genomic_DNA"/>
</dbReference>
<gene>
    <name evidence="2" type="ORF">AVDCRST_MAG10-2482</name>
</gene>
<accession>A0A6J4IP51</accession>
<evidence type="ECO:0000313" key="2">
    <source>
        <dbReference type="EMBL" id="CAA9255543.1"/>
    </source>
</evidence>
<dbReference type="AlphaFoldDB" id="A0A6J4IP51"/>
<sequence length="45" mass="4983">MRPLCPRVYREASGSSVSDPGKRVVEALRDVRVEIREELAVAVEG</sequence>
<organism evidence="2">
    <name type="scientific">uncultured Acidimicrobiales bacterium</name>
    <dbReference type="NCBI Taxonomy" id="310071"/>
    <lineage>
        <taxon>Bacteria</taxon>
        <taxon>Bacillati</taxon>
        <taxon>Actinomycetota</taxon>
        <taxon>Acidimicrobiia</taxon>
        <taxon>Acidimicrobiales</taxon>
        <taxon>environmental samples</taxon>
    </lineage>
</organism>
<feature type="region of interest" description="Disordered" evidence="1">
    <location>
        <begin position="1"/>
        <end position="20"/>
    </location>
</feature>
<proteinExistence type="predicted"/>
<evidence type="ECO:0000256" key="1">
    <source>
        <dbReference type="SAM" id="MobiDB-lite"/>
    </source>
</evidence>
<protein>
    <submittedName>
        <fullName evidence="2">Uncharacterized protein</fullName>
    </submittedName>
</protein>